<dbReference type="Pfam" id="PF12248">
    <property type="entry name" value="Methyltransf_FA"/>
    <property type="match status" value="1"/>
</dbReference>
<evidence type="ECO:0000313" key="3">
    <source>
        <dbReference type="Proteomes" id="UP000008820"/>
    </source>
</evidence>
<evidence type="ECO:0000313" key="2">
    <source>
        <dbReference type="EnsemblMetazoa" id="AAEL004672-PB"/>
    </source>
</evidence>
<gene>
    <name evidence="2" type="primary">5565214</name>
</gene>
<feature type="domain" description="Farnesoic acid O-methyl transferase" evidence="1">
    <location>
        <begin position="43"/>
        <end position="187"/>
    </location>
</feature>
<organism evidence="2 3">
    <name type="scientific">Aedes aegypti</name>
    <name type="common">Yellowfever mosquito</name>
    <name type="synonym">Culex aegypti</name>
    <dbReference type="NCBI Taxonomy" id="7159"/>
    <lineage>
        <taxon>Eukaryota</taxon>
        <taxon>Metazoa</taxon>
        <taxon>Ecdysozoa</taxon>
        <taxon>Arthropoda</taxon>
        <taxon>Hexapoda</taxon>
        <taxon>Insecta</taxon>
        <taxon>Pterygota</taxon>
        <taxon>Neoptera</taxon>
        <taxon>Endopterygota</taxon>
        <taxon>Diptera</taxon>
        <taxon>Nematocera</taxon>
        <taxon>Culicoidea</taxon>
        <taxon>Culicidae</taxon>
        <taxon>Culicinae</taxon>
        <taxon>Aedini</taxon>
        <taxon>Aedes</taxon>
        <taxon>Stegomyia</taxon>
    </lineage>
</organism>
<proteinExistence type="predicted"/>
<name>A0A6I8T7B0_AEDAE</name>
<reference evidence="2" key="2">
    <citation type="submission" date="2020-05" db="UniProtKB">
        <authorList>
            <consortium name="EnsemblMetazoa"/>
        </authorList>
    </citation>
    <scope>IDENTIFICATION</scope>
    <source>
        <strain evidence="2">LVP_AGWG</strain>
    </source>
</reference>
<dbReference type="AlphaFoldDB" id="A0A6I8T7B0"/>
<accession>A0A6I8T7B0</accession>
<keyword evidence="3" id="KW-1185">Reference proteome</keyword>
<dbReference type="PANTHER" id="PTHR36695">
    <property type="entry name" value="AGAP008648-PA"/>
    <property type="match status" value="1"/>
</dbReference>
<sequence>MRNSIIILLVKFSLTVGFNPGKFSNAFEATHGCLQFSTQDECLQYIPTNRFKHLHVTDANVTIMRMGVMANQGPHIRLSPVEFPTGVKINEIVLSAWNNTASEMRSYVPNTVGISGYQLLKRISSPGLLNQFYPTMFTIEIDHNGNVKLIKDGDRVPLVEFQDQKISFEYVQFCKYMAPATFFFDCPLEIDQRDCSGVVQN</sequence>
<protein>
    <recommendedName>
        <fullName evidence="1">Farnesoic acid O-methyl transferase domain-containing protein</fullName>
    </recommendedName>
</protein>
<dbReference type="EnsemblMetazoa" id="AAEL004672-RB">
    <property type="protein sequence ID" value="AAEL004672-PB"/>
    <property type="gene ID" value="AAEL004672"/>
</dbReference>
<dbReference type="InterPro" id="IPR022041">
    <property type="entry name" value="Methyltransf_FA"/>
</dbReference>
<evidence type="ECO:0000259" key="1">
    <source>
        <dbReference type="Pfam" id="PF12248"/>
    </source>
</evidence>
<dbReference type="PANTHER" id="PTHR36695:SF12">
    <property type="entry name" value="AGAP008648-PA"/>
    <property type="match status" value="1"/>
</dbReference>
<reference evidence="2 3" key="1">
    <citation type="submission" date="2017-06" db="EMBL/GenBank/DDBJ databases">
        <title>Aedes aegypti genome working group (AGWG) sequencing and assembly.</title>
        <authorList>
            <consortium name="Aedes aegypti Genome Working Group (AGWG)"/>
            <person name="Matthews B.J."/>
        </authorList>
    </citation>
    <scope>NUCLEOTIDE SEQUENCE [LARGE SCALE GENOMIC DNA]</scope>
    <source>
        <strain evidence="2 3">LVP_AGWG</strain>
    </source>
</reference>
<dbReference type="OrthoDB" id="2142040at2759"/>
<dbReference type="InParanoid" id="A0A6I8T7B0"/>
<dbReference type="Proteomes" id="UP000008820">
    <property type="component" value="Chromosome 3"/>
</dbReference>